<evidence type="ECO:0000256" key="3">
    <source>
        <dbReference type="ARBA" id="ARBA00004868"/>
    </source>
</evidence>
<dbReference type="HAMAP" id="MF_00228">
    <property type="entry name" value="Thz_kinase"/>
    <property type="match status" value="1"/>
</dbReference>
<keyword evidence="11 15" id="KW-0784">Thiamine biosynthesis</keyword>
<gene>
    <name evidence="16" type="primary">thiM</name>
    <name evidence="15" type="synonym">thiE</name>
    <name evidence="18" type="ORF">HMPREF3230_00740</name>
</gene>
<feature type="binding site" evidence="15">
    <location>
        <begin position="485"/>
        <end position="486"/>
    </location>
    <ligand>
        <name>2-[(2R,5Z)-2-carboxy-4-methylthiazol-5(2H)-ylidene]ethyl phosphate</name>
        <dbReference type="ChEBI" id="CHEBI:62899"/>
    </ligand>
</feature>
<evidence type="ECO:0000256" key="14">
    <source>
        <dbReference type="ARBA" id="ARBA00047883"/>
    </source>
</evidence>
<evidence type="ECO:0000256" key="1">
    <source>
        <dbReference type="ARBA" id="ARBA00001771"/>
    </source>
</evidence>
<feature type="binding site" evidence="16">
    <location>
        <position position="67"/>
    </location>
    <ligand>
        <name>substrate</name>
    </ligand>
</feature>
<dbReference type="NCBIfam" id="TIGR00693">
    <property type="entry name" value="thiE"/>
    <property type="match status" value="1"/>
</dbReference>
<dbReference type="PANTHER" id="PTHR20857:SF23">
    <property type="entry name" value="THIAMINE BIOSYNTHETIC BIFUNCTIONAL ENZYME"/>
    <property type="match status" value="1"/>
</dbReference>
<reference evidence="18 19" key="1">
    <citation type="submission" date="2016-02" db="EMBL/GenBank/DDBJ databases">
        <authorList>
            <person name="Wen L."/>
            <person name="He K."/>
            <person name="Yang H."/>
        </authorList>
    </citation>
    <scope>NUCLEOTIDE SEQUENCE [LARGE SCALE GENOMIC DNA]</scope>
    <source>
        <strain evidence="18 19">CMW7778B</strain>
    </source>
</reference>
<dbReference type="Pfam" id="PF02110">
    <property type="entry name" value="HK"/>
    <property type="match status" value="1"/>
</dbReference>
<dbReference type="InterPro" id="IPR036206">
    <property type="entry name" value="ThiamineP_synth_sf"/>
</dbReference>
<dbReference type="GO" id="GO:0004417">
    <property type="term" value="F:hydroxyethylthiazole kinase activity"/>
    <property type="evidence" value="ECO:0007669"/>
    <property type="project" value="UniProtKB-UniRule"/>
</dbReference>
<dbReference type="InterPro" id="IPR000417">
    <property type="entry name" value="Hyethyz_kinase"/>
</dbReference>
<name>A0A135Z634_GARVA</name>
<evidence type="ECO:0000256" key="9">
    <source>
        <dbReference type="ARBA" id="ARBA00022840"/>
    </source>
</evidence>
<dbReference type="NCBIfam" id="NF006830">
    <property type="entry name" value="PRK09355.1"/>
    <property type="match status" value="1"/>
</dbReference>
<evidence type="ECO:0000256" key="15">
    <source>
        <dbReference type="HAMAP-Rule" id="MF_00097"/>
    </source>
</evidence>
<dbReference type="GO" id="GO:0009228">
    <property type="term" value="P:thiamine biosynthetic process"/>
    <property type="evidence" value="ECO:0007669"/>
    <property type="project" value="UniProtKB-KW"/>
</dbReference>
<dbReference type="GO" id="GO:0009229">
    <property type="term" value="P:thiamine diphosphate biosynthetic process"/>
    <property type="evidence" value="ECO:0007669"/>
    <property type="project" value="UniProtKB-UniRule"/>
</dbReference>
<dbReference type="EMBL" id="LSRC01000032">
    <property type="protein sequence ID" value="KXI17117.1"/>
    <property type="molecule type" value="Genomic_DNA"/>
</dbReference>
<dbReference type="Proteomes" id="UP000070505">
    <property type="component" value="Unassembled WGS sequence"/>
</dbReference>
<dbReference type="EC" id="2.7.1.50" evidence="16"/>
<organism evidence="18 19">
    <name type="scientific">Gardnerella vaginalis</name>
    <dbReference type="NCBI Taxonomy" id="2702"/>
    <lineage>
        <taxon>Bacteria</taxon>
        <taxon>Bacillati</taxon>
        <taxon>Actinomycetota</taxon>
        <taxon>Actinomycetes</taxon>
        <taxon>Bifidobacteriales</taxon>
        <taxon>Bifidobacteriaceae</taxon>
        <taxon>Gardnerella</taxon>
    </lineage>
</organism>
<dbReference type="AlphaFoldDB" id="A0A135Z634"/>
<feature type="binding site" evidence="15">
    <location>
        <position position="398"/>
    </location>
    <ligand>
        <name>4-amino-2-methyl-5-(diphosphooxymethyl)pyrimidine</name>
        <dbReference type="ChEBI" id="CHEBI:57841"/>
    </ligand>
</feature>
<proteinExistence type="inferred from homology"/>
<evidence type="ECO:0000256" key="6">
    <source>
        <dbReference type="ARBA" id="ARBA00022723"/>
    </source>
</evidence>
<dbReference type="InterPro" id="IPR034291">
    <property type="entry name" value="TMP_synthase"/>
</dbReference>
<comment type="catalytic activity">
    <reaction evidence="1 16">
        <text>5-(2-hydroxyethyl)-4-methylthiazole + ATP = 4-methyl-5-(2-phosphooxyethyl)-thiazole + ADP + H(+)</text>
        <dbReference type="Rhea" id="RHEA:24212"/>
        <dbReference type="ChEBI" id="CHEBI:15378"/>
        <dbReference type="ChEBI" id="CHEBI:17957"/>
        <dbReference type="ChEBI" id="CHEBI:30616"/>
        <dbReference type="ChEBI" id="CHEBI:58296"/>
        <dbReference type="ChEBI" id="CHEBI:456216"/>
        <dbReference type="EC" id="2.7.1.50"/>
    </reaction>
</comment>
<dbReference type="Pfam" id="PF02581">
    <property type="entry name" value="TMP-TENI"/>
    <property type="match status" value="1"/>
</dbReference>
<evidence type="ECO:0000256" key="2">
    <source>
        <dbReference type="ARBA" id="ARBA00003814"/>
    </source>
</evidence>
<evidence type="ECO:0000256" key="7">
    <source>
        <dbReference type="ARBA" id="ARBA00022741"/>
    </source>
</evidence>
<evidence type="ECO:0000313" key="18">
    <source>
        <dbReference type="EMBL" id="KXI17117.1"/>
    </source>
</evidence>
<dbReference type="InterPro" id="IPR029056">
    <property type="entry name" value="Ribokinase-like"/>
</dbReference>
<comment type="catalytic activity">
    <reaction evidence="12 15">
        <text>4-methyl-5-(2-phosphooxyethyl)-thiazole + 4-amino-2-methyl-5-(diphosphooxymethyl)pyrimidine + H(+) = thiamine phosphate + diphosphate</text>
        <dbReference type="Rhea" id="RHEA:22328"/>
        <dbReference type="ChEBI" id="CHEBI:15378"/>
        <dbReference type="ChEBI" id="CHEBI:33019"/>
        <dbReference type="ChEBI" id="CHEBI:37575"/>
        <dbReference type="ChEBI" id="CHEBI:57841"/>
        <dbReference type="ChEBI" id="CHEBI:58296"/>
        <dbReference type="EC" id="2.5.1.3"/>
    </reaction>
</comment>
<feature type="binding site" evidence="16">
    <location>
        <position position="215"/>
    </location>
    <ligand>
        <name>substrate</name>
    </ligand>
</feature>
<dbReference type="PATRIC" id="fig|2702.101.peg.723"/>
<keyword evidence="7 16" id="KW-0547">Nucleotide-binding</keyword>
<comment type="catalytic activity">
    <reaction evidence="13 15">
        <text>2-(2-carboxy-4-methylthiazol-5-yl)ethyl phosphate + 4-amino-2-methyl-5-(diphosphooxymethyl)pyrimidine + 2 H(+) = thiamine phosphate + CO2 + diphosphate</text>
        <dbReference type="Rhea" id="RHEA:47848"/>
        <dbReference type="ChEBI" id="CHEBI:15378"/>
        <dbReference type="ChEBI" id="CHEBI:16526"/>
        <dbReference type="ChEBI" id="CHEBI:33019"/>
        <dbReference type="ChEBI" id="CHEBI:37575"/>
        <dbReference type="ChEBI" id="CHEBI:57841"/>
        <dbReference type="ChEBI" id="CHEBI:62890"/>
        <dbReference type="EC" id="2.5.1.3"/>
    </reaction>
</comment>
<evidence type="ECO:0000256" key="5">
    <source>
        <dbReference type="ARBA" id="ARBA00022679"/>
    </source>
</evidence>
<comment type="caution">
    <text evidence="18">The sequence shown here is derived from an EMBL/GenBank/DDBJ whole genome shotgun (WGS) entry which is preliminary data.</text>
</comment>
<evidence type="ECO:0000256" key="11">
    <source>
        <dbReference type="ARBA" id="ARBA00022977"/>
    </source>
</evidence>
<feature type="binding site" evidence="16">
    <location>
        <position position="142"/>
    </location>
    <ligand>
        <name>ATP</name>
        <dbReference type="ChEBI" id="CHEBI:30616"/>
    </ligand>
</feature>
<accession>A0A135Z634</accession>
<evidence type="ECO:0000256" key="4">
    <source>
        <dbReference type="ARBA" id="ARBA00005165"/>
    </source>
</evidence>
<keyword evidence="5 15" id="KW-0808">Transferase</keyword>
<dbReference type="GO" id="GO:0000287">
    <property type="term" value="F:magnesium ion binding"/>
    <property type="evidence" value="ECO:0007669"/>
    <property type="project" value="UniProtKB-UniRule"/>
</dbReference>
<feature type="binding site" evidence="15">
    <location>
        <position position="434"/>
    </location>
    <ligand>
        <name>4-amino-2-methyl-5-(diphosphooxymethyl)pyrimidine</name>
        <dbReference type="ChEBI" id="CHEBI:57841"/>
    </ligand>
</feature>
<dbReference type="GO" id="GO:0005524">
    <property type="term" value="F:ATP binding"/>
    <property type="evidence" value="ECO:0007669"/>
    <property type="project" value="UniProtKB-UniRule"/>
</dbReference>
<sequence length="508" mass="54225">MTKTSCFDNNKNSEFSIEARQKQFIEDVKSCIEEVRAKNPLTHCVTNNVVQEVTANVLLAAGASPAMVVDPDEAEVFPQIASGVLVNLGTYRPGDRESMEAAIRGSVKAHTPWVFDPVAVGGLGPRTQYAREAVKNQPAVIRGNASEILGLAGEASGGKGVDAGDSVDSAVCAAKKLVALYGSIVAISGEKDAIYGHGCSARVAGGHEIMTKVVGTGCSLGALVAAYVGANRERPFAATVAAHVHAAAAGTWASKRSTSPGTFRTLWMDALMDLSAEEMLELTDIEFNIDPVDWSLYFITDPNMSERSEIDIALDCVEGGSGVVQLRDKYADSETFNNKARQLRQKLIANGHGNVPIFVDDRVECAKTLGFNLHIGQTDMPYIEARKTIPAEWMVGLSIENTEQVDSVYNECLKENIPLPDVIGIGPVWATSTKPDAGPALTNEGLEKIAKRAKELGIKSVGIGGINEKTVFPIKDSSVDGLCVVSALMRAENPKEEANKLHAIIKKD</sequence>
<evidence type="ECO:0000256" key="16">
    <source>
        <dbReference type="HAMAP-Rule" id="MF_00228"/>
    </source>
</evidence>
<dbReference type="RefSeq" id="WP_075523574.1">
    <property type="nucleotide sequence ID" value="NZ_KQ961866.1"/>
</dbReference>
<dbReference type="SUPFAM" id="SSF53613">
    <property type="entry name" value="Ribokinase-like"/>
    <property type="match status" value="1"/>
</dbReference>
<feature type="domain" description="Thiamine phosphate synthase/TenI" evidence="17">
    <location>
        <begin position="296"/>
        <end position="488"/>
    </location>
</feature>
<dbReference type="UniPathway" id="UPA00060">
    <property type="reaction ID" value="UER00139"/>
</dbReference>
<keyword evidence="6 15" id="KW-0479">Metal-binding</keyword>
<dbReference type="InterPro" id="IPR013785">
    <property type="entry name" value="Aldolase_TIM"/>
</dbReference>
<feature type="binding site" evidence="15">
    <location>
        <position position="379"/>
    </location>
    <ligand>
        <name>Mg(2+)</name>
        <dbReference type="ChEBI" id="CHEBI:18420"/>
    </ligand>
</feature>
<dbReference type="InterPro" id="IPR022998">
    <property type="entry name" value="ThiamineP_synth_TenI"/>
</dbReference>
<comment type="catalytic activity">
    <reaction evidence="14 15">
        <text>2-[(2R,5Z)-2-carboxy-4-methylthiazol-5(2H)-ylidene]ethyl phosphate + 4-amino-2-methyl-5-(diphosphooxymethyl)pyrimidine + 2 H(+) = thiamine phosphate + CO2 + diphosphate</text>
        <dbReference type="Rhea" id="RHEA:47844"/>
        <dbReference type="ChEBI" id="CHEBI:15378"/>
        <dbReference type="ChEBI" id="CHEBI:16526"/>
        <dbReference type="ChEBI" id="CHEBI:33019"/>
        <dbReference type="ChEBI" id="CHEBI:37575"/>
        <dbReference type="ChEBI" id="CHEBI:57841"/>
        <dbReference type="ChEBI" id="CHEBI:62899"/>
        <dbReference type="EC" id="2.5.1.3"/>
    </reaction>
</comment>
<dbReference type="Gene3D" id="3.20.20.70">
    <property type="entry name" value="Aldolase class I"/>
    <property type="match status" value="1"/>
</dbReference>
<dbReference type="PANTHER" id="PTHR20857">
    <property type="entry name" value="THIAMINE-PHOSPHATE PYROPHOSPHORYLASE"/>
    <property type="match status" value="1"/>
</dbReference>
<feature type="binding site" evidence="15">
    <location>
        <position position="361"/>
    </location>
    <ligand>
        <name>Mg(2+)</name>
        <dbReference type="ChEBI" id="CHEBI:18420"/>
    </ligand>
</feature>
<evidence type="ECO:0000256" key="8">
    <source>
        <dbReference type="ARBA" id="ARBA00022777"/>
    </source>
</evidence>
<evidence type="ECO:0000256" key="10">
    <source>
        <dbReference type="ARBA" id="ARBA00022842"/>
    </source>
</evidence>
<evidence type="ECO:0000313" key="19">
    <source>
        <dbReference type="Proteomes" id="UP000070505"/>
    </source>
</evidence>
<feature type="binding site" evidence="15">
    <location>
        <begin position="431"/>
        <end position="433"/>
    </location>
    <ligand>
        <name>2-[(2R,5Z)-2-carboxy-4-methylthiazol-5(2H)-ylidene]ethyl phosphate</name>
        <dbReference type="ChEBI" id="CHEBI:62899"/>
    </ligand>
</feature>
<feature type="binding site" evidence="16">
    <location>
        <position position="188"/>
    </location>
    <ligand>
        <name>ATP</name>
        <dbReference type="ChEBI" id="CHEBI:30616"/>
    </ligand>
</feature>
<dbReference type="GO" id="GO:0005737">
    <property type="term" value="C:cytoplasm"/>
    <property type="evidence" value="ECO:0007669"/>
    <property type="project" value="TreeGrafter"/>
</dbReference>
<dbReference type="CDD" id="cd01170">
    <property type="entry name" value="THZ_kinase"/>
    <property type="match status" value="1"/>
</dbReference>
<dbReference type="PRINTS" id="PR01099">
    <property type="entry name" value="HYETHTZKNASE"/>
</dbReference>
<dbReference type="Gene3D" id="3.40.1190.20">
    <property type="match status" value="1"/>
</dbReference>
<feature type="binding site" evidence="15">
    <location>
        <begin position="325"/>
        <end position="329"/>
    </location>
    <ligand>
        <name>4-amino-2-methyl-5-(diphosphooxymethyl)pyrimidine</name>
        <dbReference type="ChEBI" id="CHEBI:57841"/>
    </ligand>
</feature>
<comment type="similarity">
    <text evidence="15">Belongs to the thiamine-phosphate synthase family.</text>
</comment>
<comment type="similarity">
    <text evidence="16">Belongs to the Thz kinase family.</text>
</comment>
<comment type="pathway">
    <text evidence="4 15">Cofactor biosynthesis; thiamine diphosphate biosynthesis; thiamine phosphate from 4-amino-2-methyl-5-diphosphomethylpyrimidine and 4-methyl-5-(2-phosphoethyl)-thiazole: step 1/1.</text>
</comment>
<comment type="function">
    <text evidence="2 15">Condenses 4-methyl-5-(beta-hydroxyethyl)thiazole monophosphate (THZ-P) and 2-methyl-4-amino-5-hydroxymethyl pyrimidine pyrophosphate (HMP-PP) to form thiamine monophosphate (TMP).</text>
</comment>
<keyword evidence="8 16" id="KW-0418">Kinase</keyword>
<dbReference type="GO" id="GO:0004789">
    <property type="term" value="F:thiamine-phosphate diphosphorylase activity"/>
    <property type="evidence" value="ECO:0007669"/>
    <property type="project" value="UniProtKB-UniRule"/>
</dbReference>
<dbReference type="CDD" id="cd00564">
    <property type="entry name" value="TMP_TenI"/>
    <property type="match status" value="1"/>
</dbReference>
<dbReference type="HAMAP" id="MF_00097">
    <property type="entry name" value="TMP_synthase"/>
    <property type="match status" value="1"/>
</dbReference>
<keyword evidence="10 15" id="KW-0460">Magnesium</keyword>
<evidence type="ECO:0000256" key="12">
    <source>
        <dbReference type="ARBA" id="ARBA00047334"/>
    </source>
</evidence>
<evidence type="ECO:0000256" key="13">
    <source>
        <dbReference type="ARBA" id="ARBA00047851"/>
    </source>
</evidence>
<evidence type="ECO:0000259" key="17">
    <source>
        <dbReference type="Pfam" id="PF02581"/>
    </source>
</evidence>
<feature type="binding site" evidence="15">
    <location>
        <position position="360"/>
    </location>
    <ligand>
        <name>4-amino-2-methyl-5-(diphosphooxymethyl)pyrimidine</name>
        <dbReference type="ChEBI" id="CHEBI:57841"/>
    </ligand>
</feature>
<comment type="pathway">
    <text evidence="3 16">Cofactor biosynthesis; thiamine diphosphate biosynthesis; 4-methyl-5-(2-phosphoethyl)-thiazole from 5-(2-hydroxyethyl)-4-methylthiazole: step 1/1.</text>
</comment>
<dbReference type="SUPFAM" id="SSF51391">
    <property type="entry name" value="Thiamin phosphate synthase"/>
    <property type="match status" value="1"/>
</dbReference>
<protein>
    <recommendedName>
        <fullName evidence="15 16">Multifunctional fusion protein</fullName>
    </recommendedName>
    <domain>
        <recommendedName>
            <fullName evidence="15">Thiamine-phosphate synthase</fullName>
            <shortName evidence="15">TP synthase</shortName>
            <shortName evidence="15">TPS</shortName>
            <ecNumber evidence="15">2.5.1.3</ecNumber>
        </recommendedName>
        <alternativeName>
            <fullName evidence="15">Thiamine-phosphate pyrophosphorylase</fullName>
            <shortName evidence="15">TMP pyrophosphorylase</shortName>
            <shortName evidence="15">TMP-PPase</shortName>
        </alternativeName>
    </domain>
    <domain>
        <recommendedName>
            <fullName evidence="16">Hydroxyethylthiazole kinase</fullName>
            <ecNumber evidence="16">2.7.1.50</ecNumber>
        </recommendedName>
        <alternativeName>
            <fullName evidence="16">4-methyl-5-beta-hydroxyethylthiazole kinase</fullName>
            <shortName evidence="16">TH kinase</shortName>
            <shortName evidence="16">Thz kinase</shortName>
        </alternativeName>
    </domain>
</protein>
<comment type="cofactor">
    <cofactor evidence="15">
        <name>Mg(2+)</name>
        <dbReference type="ChEBI" id="CHEBI:18420"/>
    </cofactor>
    <text evidence="15">Binds 1 Mg(2+) ion per subunit.</text>
</comment>
<keyword evidence="9 16" id="KW-0067">ATP-binding</keyword>
<dbReference type="EC" id="2.5.1.3" evidence="15"/>
<feature type="binding site" evidence="15">
    <location>
        <position position="465"/>
    </location>
    <ligand>
        <name>2-[(2R,5Z)-2-carboxy-4-methylthiazol-5(2H)-ylidene]ethyl phosphate</name>
        <dbReference type="ChEBI" id="CHEBI:62899"/>
    </ligand>
</feature>
<comment type="function">
    <text evidence="16">Catalyzes the phosphorylation of the hydroxyl group of 4-methyl-5-beta-hydroxyethylthiazole (THZ).</text>
</comment>